<sequence>MEAELWQILLVLAVGGTALVLLFRSLLRSGTWWR</sequence>
<dbReference type="AlphaFoldDB" id="A0A1H0ZUC1"/>
<dbReference type="EMBL" id="FNKH01000002">
    <property type="protein sequence ID" value="SDQ31075.1"/>
    <property type="molecule type" value="Genomic_DNA"/>
</dbReference>
<proteinExistence type="predicted"/>
<gene>
    <name evidence="2" type="ORF">SAMN04489742_0572</name>
</gene>
<dbReference type="STRING" id="37928.SAMN04489742_0572"/>
<name>A0A1H0ZUC1_9MICC</name>
<reference evidence="2 3" key="1">
    <citation type="submission" date="2016-10" db="EMBL/GenBank/DDBJ databases">
        <authorList>
            <person name="de Groot N.N."/>
        </authorList>
    </citation>
    <scope>NUCLEOTIDE SEQUENCE [LARGE SCALE GENOMIC DNA]</scope>
    <source>
        <strain evidence="2 3">DSM 20117</strain>
    </source>
</reference>
<dbReference type="Proteomes" id="UP000181917">
    <property type="component" value="Unassembled WGS sequence"/>
</dbReference>
<organism evidence="2 3">
    <name type="scientific">Crystallibacter crystallopoietes</name>
    <dbReference type="NCBI Taxonomy" id="37928"/>
    <lineage>
        <taxon>Bacteria</taxon>
        <taxon>Bacillati</taxon>
        <taxon>Actinomycetota</taxon>
        <taxon>Actinomycetes</taxon>
        <taxon>Micrococcales</taxon>
        <taxon>Micrococcaceae</taxon>
        <taxon>Crystallibacter</taxon>
    </lineage>
</organism>
<protein>
    <submittedName>
        <fullName evidence="2">Uncharacterized protein</fullName>
    </submittedName>
</protein>
<evidence type="ECO:0000313" key="3">
    <source>
        <dbReference type="Proteomes" id="UP000181917"/>
    </source>
</evidence>
<keyword evidence="1" id="KW-1133">Transmembrane helix</keyword>
<keyword evidence="3" id="KW-1185">Reference proteome</keyword>
<accession>A0A1H0ZUC1</accession>
<keyword evidence="1" id="KW-0812">Transmembrane</keyword>
<keyword evidence="1" id="KW-0472">Membrane</keyword>
<evidence type="ECO:0000313" key="2">
    <source>
        <dbReference type="EMBL" id="SDQ31075.1"/>
    </source>
</evidence>
<feature type="transmembrane region" description="Helical" evidence="1">
    <location>
        <begin position="6"/>
        <end position="27"/>
    </location>
</feature>
<evidence type="ECO:0000256" key="1">
    <source>
        <dbReference type="SAM" id="Phobius"/>
    </source>
</evidence>